<dbReference type="SUPFAM" id="SSF54928">
    <property type="entry name" value="RNA-binding domain, RBD"/>
    <property type="match status" value="1"/>
</dbReference>
<reference evidence="4 5" key="3">
    <citation type="submission" date="2019-11" db="EMBL/GenBank/DDBJ databases">
        <title>A de novo genome assembly of a pear dwarfing rootstock.</title>
        <authorList>
            <person name="Wang F."/>
            <person name="Wang J."/>
            <person name="Li S."/>
            <person name="Zhang Y."/>
            <person name="Fang M."/>
            <person name="Ma L."/>
            <person name="Zhao Y."/>
            <person name="Jiang S."/>
        </authorList>
    </citation>
    <scope>NUCLEOTIDE SEQUENCE [LARGE SCALE GENOMIC DNA]</scope>
    <source>
        <strain evidence="4">S2</strain>
        <tissue evidence="4">Leaf</tissue>
    </source>
</reference>
<feature type="domain" description="RRM" evidence="3">
    <location>
        <begin position="80"/>
        <end position="149"/>
    </location>
</feature>
<reference evidence="4 5" key="1">
    <citation type="submission" date="2019-09" db="EMBL/GenBank/DDBJ databases">
        <authorList>
            <person name="Ou C."/>
        </authorList>
    </citation>
    <scope>NUCLEOTIDE SEQUENCE [LARGE SCALE GENOMIC DNA]</scope>
    <source>
        <strain evidence="4">S2</strain>
        <tissue evidence="4">Leaf</tissue>
    </source>
</reference>
<evidence type="ECO:0000313" key="5">
    <source>
        <dbReference type="Proteomes" id="UP000327157"/>
    </source>
</evidence>
<dbReference type="InterPro" id="IPR034360">
    <property type="entry name" value="Vip1-like_RRM_plant"/>
</dbReference>
<dbReference type="EMBL" id="SMOL01000160">
    <property type="protein sequence ID" value="KAB2624572.1"/>
    <property type="molecule type" value="Genomic_DNA"/>
</dbReference>
<evidence type="ECO:0000313" key="4">
    <source>
        <dbReference type="EMBL" id="KAB2624572.1"/>
    </source>
</evidence>
<dbReference type="InterPro" id="IPR012677">
    <property type="entry name" value="Nucleotide-bd_a/b_plait_sf"/>
</dbReference>
<keyword evidence="1" id="KW-0694">RNA-binding</keyword>
<dbReference type="InterPro" id="IPR000504">
    <property type="entry name" value="RRM_dom"/>
</dbReference>
<gene>
    <name evidence="4" type="ORF">D8674_016232</name>
</gene>
<evidence type="ECO:0000256" key="1">
    <source>
        <dbReference type="PROSITE-ProRule" id="PRU00176"/>
    </source>
</evidence>
<dbReference type="PROSITE" id="PS50102">
    <property type="entry name" value="RRM"/>
    <property type="match status" value="1"/>
</dbReference>
<organism evidence="4 5">
    <name type="scientific">Pyrus ussuriensis x Pyrus communis</name>
    <dbReference type="NCBI Taxonomy" id="2448454"/>
    <lineage>
        <taxon>Eukaryota</taxon>
        <taxon>Viridiplantae</taxon>
        <taxon>Streptophyta</taxon>
        <taxon>Embryophyta</taxon>
        <taxon>Tracheophyta</taxon>
        <taxon>Spermatophyta</taxon>
        <taxon>Magnoliopsida</taxon>
        <taxon>eudicotyledons</taxon>
        <taxon>Gunneridae</taxon>
        <taxon>Pentapetalae</taxon>
        <taxon>rosids</taxon>
        <taxon>fabids</taxon>
        <taxon>Rosales</taxon>
        <taxon>Rosaceae</taxon>
        <taxon>Amygdaloideae</taxon>
        <taxon>Maleae</taxon>
        <taxon>Pyrus</taxon>
    </lineage>
</organism>
<dbReference type="AlphaFoldDB" id="A0A5N5HER1"/>
<dbReference type="OrthoDB" id="7763451at2759"/>
<dbReference type="GO" id="GO:0003723">
    <property type="term" value="F:RNA binding"/>
    <property type="evidence" value="ECO:0007669"/>
    <property type="project" value="UniProtKB-UniRule"/>
</dbReference>
<name>A0A5N5HER1_9ROSA</name>
<feature type="compositionally biased region" description="Low complexity" evidence="2">
    <location>
        <begin position="49"/>
        <end position="64"/>
    </location>
</feature>
<comment type="caution">
    <text evidence="4">The sequence shown here is derived from an EMBL/GenBank/DDBJ whole genome shotgun (WGS) entry which is preliminary data.</text>
</comment>
<keyword evidence="5" id="KW-1185">Reference proteome</keyword>
<dbReference type="CDD" id="cd12269">
    <property type="entry name" value="RRM_Vip1_like"/>
    <property type="match status" value="1"/>
</dbReference>
<dbReference type="SMART" id="SM00360">
    <property type="entry name" value="RRM"/>
    <property type="match status" value="1"/>
</dbReference>
<evidence type="ECO:0000256" key="2">
    <source>
        <dbReference type="SAM" id="MobiDB-lite"/>
    </source>
</evidence>
<proteinExistence type="predicted"/>
<dbReference type="PANTHER" id="PTHR32343">
    <property type="entry name" value="SERINE/ARGININE-RICH SPLICING FACTOR"/>
    <property type="match status" value="1"/>
</dbReference>
<protein>
    <submittedName>
        <fullName evidence="4">Protein vip1</fullName>
    </submittedName>
</protein>
<reference evidence="5" key="2">
    <citation type="submission" date="2019-10" db="EMBL/GenBank/DDBJ databases">
        <title>A de novo genome assembly of a pear dwarfing rootstock.</title>
        <authorList>
            <person name="Wang F."/>
            <person name="Wang J."/>
            <person name="Li S."/>
            <person name="Zhang Y."/>
            <person name="Fang M."/>
            <person name="Ma L."/>
            <person name="Zhao Y."/>
            <person name="Jiang S."/>
        </authorList>
    </citation>
    <scope>NUCLEOTIDE SEQUENCE [LARGE SCALE GENOMIC DNA]</scope>
</reference>
<evidence type="ECO:0000259" key="3">
    <source>
        <dbReference type="PROSITE" id="PS50102"/>
    </source>
</evidence>
<dbReference type="InterPro" id="IPR035979">
    <property type="entry name" value="RBD_domain_sf"/>
</dbReference>
<sequence length="446" mass="49860">MAVRPNYKAFRQVSGTWLVNCSKKRATLLTRCPVTTRNTAHSQSRGLVSTNTTTSSSSDTLDPETSTELRFLEKMNSGGYAVEVTGLSPKATEKDVYDFFAFSGSIDHVEIVRSGECACTAYVTFKDSYSQETACLLSGATIIDQAVCITRWGHYQDEFDFWNRPRHEDETYSTPPQGSWNIPSAREVVSGAPEVVLTMLAKGFVLGKDALTKAKSLDESNQVSASAAARVAELNQRFGVTDKIHAGVGAVKSVDERYHVSEITKSAISETGRKVMNSSYFSNGALWVSDALNRAAKGAADLGNHNARQTEYCSCFVLSIPWCLVFIYRTIRVSFNTNCLVVGCSREGFWLEDWSIKWTIRRRRSNCSIRPRRRRSRSRSWSMIRSMITRINRIRTSSSSSSTSICRISCIISRSNPRISFRKGIIRVKRGERGDSTTTHHQNTDF</sequence>
<accession>A0A5N5HER1</accession>
<dbReference type="Pfam" id="PF00076">
    <property type="entry name" value="RRM_1"/>
    <property type="match status" value="1"/>
</dbReference>
<feature type="region of interest" description="Disordered" evidence="2">
    <location>
        <begin position="40"/>
        <end position="64"/>
    </location>
</feature>
<dbReference type="Proteomes" id="UP000327157">
    <property type="component" value="Chromosome 16"/>
</dbReference>
<dbReference type="PANTHER" id="PTHR32343:SF26">
    <property type="entry name" value="RNA-BINDING (RRM_RBD_RNP MOTIFS) FAMILY PROTEIN"/>
    <property type="match status" value="1"/>
</dbReference>
<dbReference type="Gene3D" id="3.30.70.330">
    <property type="match status" value="1"/>
</dbReference>